<name>A0A0F9D138_9ZZZZ</name>
<sequence length="374" mass="43835">MEKLERLEVEFSEVYEFLFEKYRYKCAWGGRGGGRSWAFARALIIIAAQQQLRILCAREFQRSIKDSVHKLLADQVSLLKQDAEYTIRRDGIFSRCGSEFMFAGLKHNIGNIKSMEGIDICWVEEADKVSQDSWDYLIPTIRKDIDHGGNRDSEIWLTFNPDLETDPTYKRFILHPPPESKIIKTSWRDNNWFPNVLKKEKDYMYTVDPERAAWIWEGECRSHSDAQIMKNKWIIDVFEPPVNNKGQYMSWFGPYYGADWGFARDPTVIVRFWINPSNDYFDLMIEYEAQGVGVDIEDTPEMFNLVPESKSNIIYADSARPETINHMINKGYHIKAAPKWPGCVEDGITWIRSARKIVIHERCKHMIDEARNYI</sequence>
<evidence type="ECO:0000259" key="1">
    <source>
        <dbReference type="Pfam" id="PF04466"/>
    </source>
</evidence>
<dbReference type="EMBL" id="LAZR01030844">
    <property type="protein sequence ID" value="KKL55428.1"/>
    <property type="molecule type" value="Genomic_DNA"/>
</dbReference>
<dbReference type="NCBIfam" id="TIGR01547">
    <property type="entry name" value="phage_term_2"/>
    <property type="match status" value="1"/>
</dbReference>
<dbReference type="InterPro" id="IPR052380">
    <property type="entry name" value="Viral_DNA_packaging_terminase"/>
</dbReference>
<comment type="caution">
    <text evidence="2">The sequence shown here is derived from an EMBL/GenBank/DDBJ whole genome shotgun (WGS) entry which is preliminary data.</text>
</comment>
<dbReference type="InterPro" id="IPR035412">
    <property type="entry name" value="Terminase_L_N"/>
</dbReference>
<organism evidence="2">
    <name type="scientific">marine sediment metagenome</name>
    <dbReference type="NCBI Taxonomy" id="412755"/>
    <lineage>
        <taxon>unclassified sequences</taxon>
        <taxon>metagenomes</taxon>
        <taxon>ecological metagenomes</taxon>
    </lineage>
</organism>
<feature type="domain" description="Phage terminase large subunit N-terminal" evidence="1">
    <location>
        <begin position="23"/>
        <end position="219"/>
    </location>
</feature>
<dbReference type="PANTHER" id="PTHR39184">
    <property type="match status" value="1"/>
</dbReference>
<dbReference type="Pfam" id="PF04466">
    <property type="entry name" value="Terminase_3"/>
    <property type="match status" value="1"/>
</dbReference>
<evidence type="ECO:0000313" key="2">
    <source>
        <dbReference type="EMBL" id="KKL55428.1"/>
    </source>
</evidence>
<protein>
    <recommendedName>
        <fullName evidence="1">Phage terminase large subunit N-terminal domain-containing protein</fullName>
    </recommendedName>
</protein>
<dbReference type="PANTHER" id="PTHR39184:SF1">
    <property type="entry name" value="PBSX PHAGE TERMINASE LARGE SUBUNIT"/>
    <property type="match status" value="1"/>
</dbReference>
<dbReference type="InterPro" id="IPR006437">
    <property type="entry name" value="Phage_terminase_lsu"/>
</dbReference>
<proteinExistence type="predicted"/>
<dbReference type="AlphaFoldDB" id="A0A0F9D138"/>
<dbReference type="Gene3D" id="3.40.50.300">
    <property type="entry name" value="P-loop containing nucleotide triphosphate hydrolases"/>
    <property type="match status" value="1"/>
</dbReference>
<dbReference type="Gene3D" id="3.30.420.280">
    <property type="match status" value="1"/>
</dbReference>
<reference evidence="2" key="1">
    <citation type="journal article" date="2015" name="Nature">
        <title>Complex archaea that bridge the gap between prokaryotes and eukaryotes.</title>
        <authorList>
            <person name="Spang A."/>
            <person name="Saw J.H."/>
            <person name="Jorgensen S.L."/>
            <person name="Zaremba-Niedzwiedzka K."/>
            <person name="Martijn J."/>
            <person name="Lind A.E."/>
            <person name="van Eijk R."/>
            <person name="Schleper C."/>
            <person name="Guy L."/>
            <person name="Ettema T.J."/>
        </authorList>
    </citation>
    <scope>NUCLEOTIDE SEQUENCE</scope>
</reference>
<gene>
    <name evidence="2" type="ORF">LCGC14_2255520</name>
</gene>
<accession>A0A0F9D138</accession>
<dbReference type="InterPro" id="IPR027417">
    <property type="entry name" value="P-loop_NTPase"/>
</dbReference>